<dbReference type="InterPro" id="IPR023210">
    <property type="entry name" value="NADP_OxRdtase_dom"/>
</dbReference>
<dbReference type="SUPFAM" id="SSF51430">
    <property type="entry name" value="NAD(P)-linked oxidoreductase"/>
    <property type="match status" value="1"/>
</dbReference>
<dbReference type="Gene3D" id="3.20.20.100">
    <property type="entry name" value="NADP-dependent oxidoreductase domain"/>
    <property type="match status" value="1"/>
</dbReference>
<protein>
    <submittedName>
        <fullName evidence="3">Aldo/keto reductase</fullName>
    </submittedName>
</protein>
<accession>A0A508X228</accession>
<keyword evidence="1" id="KW-0732">Signal</keyword>
<proteinExistence type="predicted"/>
<sequence length="305" mass="33730">MTITRRAVVRGLGIGMSMPFMARPAMSQAAGLMARPIPKTGEALPLVGLGTWITFNVGDDSVLMDECAAVIAAFFEGGGRMIDCSPMYGSSQPTIGHGLARIGYPERLFSAEKVWISDTSGGAAQIEASREHWGVARFDLMQVHNLVSWDEHLPALFSMKASGRLRYVGITTSEGRRHREIEQVMASEPIDFVQITYNILDRAVEERILPLAQEKGVAVIVNRPFRQGDLIRRFEDAPLPDWVAETGARSWAQFLLKFIISHPAVTCAIPATTRVDHVRENLEAARGILPDEKLRKRMTAYVEAL</sequence>
<dbReference type="PANTHER" id="PTHR43312:SF1">
    <property type="entry name" value="NADP-DEPENDENT OXIDOREDUCTASE DOMAIN-CONTAINING PROTEIN"/>
    <property type="match status" value="1"/>
</dbReference>
<dbReference type="CDD" id="cd19095">
    <property type="entry name" value="AKR_PA4992-like"/>
    <property type="match status" value="1"/>
</dbReference>
<dbReference type="Pfam" id="PF00248">
    <property type="entry name" value="Aldo_ket_red"/>
    <property type="match status" value="1"/>
</dbReference>
<dbReference type="RefSeq" id="WP_018011589.1">
    <property type="nucleotide sequence ID" value="NZ_ATYC01000008.1"/>
</dbReference>
<gene>
    <name evidence="3" type="ORF">EMEDMD4_530085</name>
</gene>
<dbReference type="InterPro" id="IPR053135">
    <property type="entry name" value="AKR2_Oxidoreductase"/>
</dbReference>
<feature type="chain" id="PRO_5021393067" evidence="1">
    <location>
        <begin position="23"/>
        <end position="305"/>
    </location>
</feature>
<dbReference type="InterPro" id="IPR036812">
    <property type="entry name" value="NAD(P)_OxRdtase_dom_sf"/>
</dbReference>
<name>A0A508X228_9HYPH</name>
<organism evidence="3">
    <name type="scientific">Sinorhizobium medicae</name>
    <dbReference type="NCBI Taxonomy" id="110321"/>
    <lineage>
        <taxon>Bacteria</taxon>
        <taxon>Pseudomonadati</taxon>
        <taxon>Pseudomonadota</taxon>
        <taxon>Alphaproteobacteria</taxon>
        <taxon>Hyphomicrobiales</taxon>
        <taxon>Rhizobiaceae</taxon>
        <taxon>Sinorhizobium/Ensifer group</taxon>
        <taxon>Sinorhizobium</taxon>
    </lineage>
</organism>
<dbReference type="EMBL" id="CABFNB010000121">
    <property type="protein sequence ID" value="VTZ63878.1"/>
    <property type="molecule type" value="Genomic_DNA"/>
</dbReference>
<reference evidence="3" key="1">
    <citation type="submission" date="2019-06" db="EMBL/GenBank/DDBJ databases">
        <authorList>
            <person name="Le Quere A."/>
            <person name="Colella S."/>
        </authorList>
    </citation>
    <scope>NUCLEOTIDE SEQUENCE</scope>
    <source>
        <strain evidence="3">EmedicaeMD41</strain>
    </source>
</reference>
<dbReference type="AlphaFoldDB" id="A0A508X228"/>
<feature type="domain" description="NADP-dependent oxidoreductase" evidence="2">
    <location>
        <begin position="47"/>
        <end position="293"/>
    </location>
</feature>
<evidence type="ECO:0000313" key="3">
    <source>
        <dbReference type="EMBL" id="VTZ63878.1"/>
    </source>
</evidence>
<evidence type="ECO:0000256" key="1">
    <source>
        <dbReference type="SAM" id="SignalP"/>
    </source>
</evidence>
<evidence type="ECO:0000259" key="2">
    <source>
        <dbReference type="Pfam" id="PF00248"/>
    </source>
</evidence>
<dbReference type="PANTHER" id="PTHR43312">
    <property type="entry name" value="D-THREO-ALDOSE 1-DEHYDROGENASE"/>
    <property type="match status" value="1"/>
</dbReference>
<dbReference type="Proteomes" id="UP000507954">
    <property type="component" value="Unassembled WGS sequence"/>
</dbReference>
<feature type="signal peptide" evidence="1">
    <location>
        <begin position="1"/>
        <end position="22"/>
    </location>
</feature>